<dbReference type="PROSITE" id="PS50089">
    <property type="entry name" value="ZF_RING_2"/>
    <property type="match status" value="1"/>
</dbReference>
<evidence type="ECO:0000256" key="12">
    <source>
        <dbReference type="SAM" id="Coils"/>
    </source>
</evidence>
<dbReference type="CTD" id="8232415"/>
<keyword evidence="10" id="KW-0131">Cell cycle</keyword>
<keyword evidence="10" id="KW-0804">Transcription</keyword>
<dbReference type="PANTHER" id="PTHR12683:SF13">
    <property type="entry name" value="CDK-ACTIVATING KINASE ASSEMBLY FACTOR MAT1"/>
    <property type="match status" value="1"/>
</dbReference>
<evidence type="ECO:0000256" key="11">
    <source>
        <dbReference type="PROSITE-ProRule" id="PRU00175"/>
    </source>
</evidence>
<dbReference type="EMBL" id="DS235006">
    <property type="protein sequence ID" value="EEB10364.1"/>
    <property type="molecule type" value="Genomic_DNA"/>
</dbReference>
<evidence type="ECO:0000256" key="5">
    <source>
        <dbReference type="ARBA" id="ARBA00023242"/>
    </source>
</evidence>
<dbReference type="GO" id="GO:0006289">
    <property type="term" value="P:nucleotide-excision repair"/>
    <property type="evidence" value="ECO:0007669"/>
    <property type="project" value="InterPro"/>
</dbReference>
<comment type="subcellular location">
    <subcellularLocation>
        <location evidence="1 10">Nucleus</location>
    </subcellularLocation>
</comment>
<evidence type="ECO:0000313" key="15">
    <source>
        <dbReference type="EnsemblMetazoa" id="PHUM037380-PA"/>
    </source>
</evidence>
<dbReference type="PROSITE" id="PS00518">
    <property type="entry name" value="ZF_RING_1"/>
    <property type="match status" value="1"/>
</dbReference>
<dbReference type="PIRSF" id="PIRSF003338">
    <property type="entry name" value="MAT1_metazoa"/>
    <property type="match status" value="1"/>
</dbReference>
<comment type="function">
    <text evidence="10">Stabilizes the cyclin H-CDK7 complex to form a functional CDK-activating kinase (CAK) enzymatic complex.</text>
</comment>
<dbReference type="GO" id="GO:0005675">
    <property type="term" value="C:transcription factor TFIIH holo complex"/>
    <property type="evidence" value="ECO:0007669"/>
    <property type="project" value="UniProtKB-UniRule"/>
</dbReference>
<gene>
    <name evidence="15" type="primary">8232415</name>
    <name evidence="14" type="ORF">Phum_PHUM037380</name>
</gene>
<keyword evidence="12" id="KW-0175">Coiled coil</keyword>
<evidence type="ECO:0000256" key="4">
    <source>
        <dbReference type="ARBA" id="ARBA00022833"/>
    </source>
</evidence>
<dbReference type="GO" id="GO:0061575">
    <property type="term" value="F:cyclin-dependent protein serine/threonine kinase activator activity"/>
    <property type="evidence" value="ECO:0007669"/>
    <property type="project" value="UniProtKB-UniRule"/>
</dbReference>
<dbReference type="GeneID" id="8232415"/>
<evidence type="ECO:0000256" key="2">
    <source>
        <dbReference type="ARBA" id="ARBA00022723"/>
    </source>
</evidence>
<comment type="subunit">
    <text evidence="10">Associates with CDK7 and cyclin H.</text>
</comment>
<dbReference type="EnsemblMetazoa" id="PHUM037380-RA">
    <property type="protein sequence ID" value="PHUM037380-PA"/>
    <property type="gene ID" value="PHUM037380"/>
</dbReference>
<dbReference type="InterPro" id="IPR015877">
    <property type="entry name" value="MAT1_centre"/>
</dbReference>
<evidence type="ECO:0000256" key="7">
    <source>
        <dbReference type="ARBA" id="ARBA00077380"/>
    </source>
</evidence>
<proteinExistence type="predicted"/>
<dbReference type="InterPro" id="IPR057657">
    <property type="entry name" value="MAT1_CAK-anch"/>
</dbReference>
<evidence type="ECO:0000256" key="10">
    <source>
        <dbReference type="PIRNR" id="PIRNR003338"/>
    </source>
</evidence>
<reference evidence="14" key="2">
    <citation type="submission" date="2007-04" db="EMBL/GenBank/DDBJ databases">
        <title>The genome of the human body louse.</title>
        <authorList>
            <consortium name="The Human Body Louse Genome Consortium"/>
            <person name="Kirkness E."/>
            <person name="Walenz B."/>
            <person name="Hass B."/>
            <person name="Bruggner R."/>
            <person name="Strausberg R."/>
        </authorList>
    </citation>
    <scope>NUCLEOTIDE SEQUENCE</scope>
    <source>
        <strain evidence="14">USDA</strain>
    </source>
</reference>
<dbReference type="NCBIfam" id="TIGR00570">
    <property type="entry name" value="cdk7"/>
    <property type="match status" value="1"/>
</dbReference>
<evidence type="ECO:0000256" key="6">
    <source>
        <dbReference type="ARBA" id="ARBA00074719"/>
    </source>
</evidence>
<sequence length="309" mass="35787">MDDQVCPRCKTTKYRNPSLKLMVNVCGHALCESCVDLLFLKGSGSCPDCGVPLRRSNFRIQLFEDATVEKEVDIRKRVLKDFNKKEEDFNSLDDYNNYLEEVETIIFNLTNNIDVIETNKKIEQYKRENKDVILKNKTKIGREEYELEEILEEEKMQDEVRKKMIAQEQKEAKEKKLMAKEALIDELMFSHSDAKSIVKSYNEVIQATKEESEKPKPKPTQFSTGIKLGWQKQQGFLPVPKVQEGEPFIYKKYVMSIDGPEPPSWERIKKDGYLVNIRAENDQERAGGFQSNIACMRALQEAFVGLFSS</sequence>
<dbReference type="InterPro" id="IPR013083">
    <property type="entry name" value="Znf_RING/FYVE/PHD"/>
</dbReference>
<dbReference type="GO" id="GO:0016301">
    <property type="term" value="F:kinase activity"/>
    <property type="evidence" value="ECO:0007669"/>
    <property type="project" value="UniProtKB-KW"/>
</dbReference>
<feature type="coiled-coil region" evidence="12">
    <location>
        <begin position="115"/>
        <end position="176"/>
    </location>
</feature>
<protein>
    <recommendedName>
        <fullName evidence="6 10">CDK-activating kinase assembly factor MAT1</fullName>
    </recommendedName>
    <alternativeName>
        <fullName evidence="9 10">CDK7/cyclin-H assembly factor</fullName>
    </alternativeName>
    <alternativeName>
        <fullName evidence="7 10">Menage a trois</fullName>
    </alternativeName>
    <alternativeName>
        <fullName evidence="8 10">RING finger protein MAT1</fullName>
    </alternativeName>
</protein>
<dbReference type="GO" id="GO:0006357">
    <property type="term" value="P:regulation of transcription by RNA polymerase II"/>
    <property type="evidence" value="ECO:0007669"/>
    <property type="project" value="TreeGrafter"/>
</dbReference>
<dbReference type="FunCoup" id="E0VAF8">
    <property type="interactions" value="1290"/>
</dbReference>
<keyword evidence="5 10" id="KW-0539">Nucleus</keyword>
<name>E0VAF8_PEDHC</name>
<dbReference type="RefSeq" id="XP_002423102.1">
    <property type="nucleotide sequence ID" value="XM_002423057.1"/>
</dbReference>
<dbReference type="eggNOG" id="KOG3800">
    <property type="taxonomic scope" value="Eukaryota"/>
</dbReference>
<dbReference type="OMA" id="QGLYYTA"/>
<evidence type="ECO:0000256" key="1">
    <source>
        <dbReference type="ARBA" id="ARBA00004123"/>
    </source>
</evidence>
<dbReference type="STRING" id="121224.E0VAF8"/>
<keyword evidence="14" id="KW-0808">Transferase</keyword>
<accession>E0VAF8</accession>
<keyword evidence="10" id="KW-0805">Transcription regulation</keyword>
<evidence type="ECO:0000256" key="3">
    <source>
        <dbReference type="ARBA" id="ARBA00022771"/>
    </source>
</evidence>
<organism>
    <name type="scientific">Pediculus humanus subsp. corporis</name>
    <name type="common">Body louse</name>
    <dbReference type="NCBI Taxonomy" id="121224"/>
    <lineage>
        <taxon>Eukaryota</taxon>
        <taxon>Metazoa</taxon>
        <taxon>Ecdysozoa</taxon>
        <taxon>Arthropoda</taxon>
        <taxon>Hexapoda</taxon>
        <taxon>Insecta</taxon>
        <taxon>Pterygota</taxon>
        <taxon>Neoptera</taxon>
        <taxon>Paraneoptera</taxon>
        <taxon>Psocodea</taxon>
        <taxon>Troctomorpha</taxon>
        <taxon>Phthiraptera</taxon>
        <taxon>Anoplura</taxon>
        <taxon>Pediculidae</taxon>
        <taxon>Pediculus</taxon>
    </lineage>
</organism>
<dbReference type="SUPFAM" id="SSF57850">
    <property type="entry name" value="RING/U-box"/>
    <property type="match status" value="1"/>
</dbReference>
<dbReference type="HOGENOM" id="CLU_048466_0_1_1"/>
<reference evidence="14" key="1">
    <citation type="submission" date="2007-04" db="EMBL/GenBank/DDBJ databases">
        <title>Annotation of Pediculus humanus corporis strain USDA.</title>
        <authorList>
            <person name="Kirkness E."/>
            <person name="Hannick L."/>
            <person name="Hass B."/>
            <person name="Bruggner R."/>
            <person name="Lawson D."/>
            <person name="Bidwell S."/>
            <person name="Joardar V."/>
            <person name="Caler E."/>
            <person name="Walenz B."/>
            <person name="Inman J."/>
            <person name="Schobel S."/>
            <person name="Galinsky K."/>
            <person name="Amedeo P."/>
            <person name="Strausberg R."/>
        </authorList>
    </citation>
    <scope>NUCLEOTIDE SEQUENCE</scope>
    <source>
        <strain evidence="14">USDA</strain>
    </source>
</reference>
<dbReference type="Pfam" id="PF06391">
    <property type="entry name" value="MAT1"/>
    <property type="match status" value="1"/>
</dbReference>
<dbReference type="InterPro" id="IPR017907">
    <property type="entry name" value="Znf_RING_CS"/>
</dbReference>
<dbReference type="FunFam" id="3.30.40.10:FF:000037">
    <property type="entry name" value="Cdk-activating kinase assembly factor MAT1, centre"/>
    <property type="match status" value="1"/>
</dbReference>
<dbReference type="PANTHER" id="PTHR12683">
    <property type="entry name" value="CDK-ACTIVATING KINASE ASSEMBLY FACTOR MAT1"/>
    <property type="match status" value="1"/>
</dbReference>
<dbReference type="Gene3D" id="3.30.40.10">
    <property type="entry name" value="Zinc/RING finger domain, C3HC4 (zinc finger)"/>
    <property type="match status" value="1"/>
</dbReference>
<keyword evidence="4" id="KW-0862">Zinc</keyword>
<keyword evidence="14" id="KW-0418">Kinase</keyword>
<dbReference type="CDD" id="cd16517">
    <property type="entry name" value="RING-HC_MAT1"/>
    <property type="match status" value="1"/>
</dbReference>
<keyword evidence="16" id="KW-1185">Reference proteome</keyword>
<keyword evidence="3 11" id="KW-0863">Zinc-finger</keyword>
<evidence type="ECO:0000256" key="9">
    <source>
        <dbReference type="ARBA" id="ARBA00083888"/>
    </source>
</evidence>
<dbReference type="AlphaFoldDB" id="E0VAF8"/>
<dbReference type="Pfam" id="PF17121">
    <property type="entry name" value="zf-C3HC4_5"/>
    <property type="match status" value="1"/>
</dbReference>
<feature type="domain" description="RING-type" evidence="13">
    <location>
        <begin position="6"/>
        <end position="49"/>
    </location>
</feature>
<evidence type="ECO:0000313" key="16">
    <source>
        <dbReference type="Proteomes" id="UP000009046"/>
    </source>
</evidence>
<reference evidence="15" key="3">
    <citation type="submission" date="2020-05" db="UniProtKB">
        <authorList>
            <consortium name="EnsemblMetazoa"/>
        </authorList>
    </citation>
    <scope>IDENTIFICATION</scope>
    <source>
        <strain evidence="15">USDA</strain>
    </source>
</reference>
<dbReference type="OrthoDB" id="5963at2759"/>
<dbReference type="VEuPathDB" id="VectorBase:PHUM037380"/>
<dbReference type="GO" id="GO:0008270">
    <property type="term" value="F:zinc ion binding"/>
    <property type="evidence" value="ECO:0007669"/>
    <property type="project" value="UniProtKB-KW"/>
</dbReference>
<evidence type="ECO:0000259" key="13">
    <source>
        <dbReference type="PROSITE" id="PS50089"/>
    </source>
</evidence>
<dbReference type="SMART" id="SM00184">
    <property type="entry name" value="RING"/>
    <property type="match status" value="1"/>
</dbReference>
<dbReference type="InterPro" id="IPR001841">
    <property type="entry name" value="Znf_RING"/>
</dbReference>
<evidence type="ECO:0000256" key="8">
    <source>
        <dbReference type="ARBA" id="ARBA00077720"/>
    </source>
</evidence>
<dbReference type="InterPro" id="IPR004575">
    <property type="entry name" value="MAT1/Tfb3"/>
</dbReference>
<dbReference type="Proteomes" id="UP000009046">
    <property type="component" value="Unassembled WGS sequence"/>
</dbReference>
<keyword evidence="2" id="KW-0479">Metal-binding</keyword>
<dbReference type="Pfam" id="PF25811">
    <property type="entry name" value="CAK-anch_MAT1"/>
    <property type="match status" value="1"/>
</dbReference>
<dbReference type="KEGG" id="phu:Phum_PHUM037380"/>
<evidence type="ECO:0000313" key="14">
    <source>
        <dbReference type="EMBL" id="EEB10364.1"/>
    </source>
</evidence>
<dbReference type="InParanoid" id="E0VAF8"/>
<dbReference type="EMBL" id="AAZO01000443">
    <property type="status" value="NOT_ANNOTATED_CDS"/>
    <property type="molecule type" value="Genomic_DNA"/>
</dbReference>